<dbReference type="Proteomes" id="UP000830639">
    <property type="component" value="Chromosome"/>
</dbReference>
<evidence type="ECO:0000313" key="1">
    <source>
        <dbReference type="EMBL" id="UPM52862.1"/>
    </source>
</evidence>
<reference evidence="1 2" key="1">
    <citation type="submission" date="2022-04" db="EMBL/GenBank/DDBJ databases">
        <title>Mechanism of arsenic methylation and mitigation arsenic toxicity by Bacillus sp. LH14 from an Arsenic-Contaminated Paddy Soil.</title>
        <authorList>
            <person name="Wang D."/>
        </authorList>
    </citation>
    <scope>NUCLEOTIDE SEQUENCE [LARGE SCALE GENOMIC DNA]</scope>
    <source>
        <strain evidence="1 2">LH14</strain>
    </source>
</reference>
<evidence type="ECO:0000313" key="2">
    <source>
        <dbReference type="Proteomes" id="UP000830639"/>
    </source>
</evidence>
<gene>
    <name evidence="1" type="ORF">MY490_13590</name>
</gene>
<protein>
    <submittedName>
        <fullName evidence="1">Uncharacterized protein</fullName>
    </submittedName>
</protein>
<keyword evidence="2" id="KW-1185">Reference proteome</keyword>
<accession>A0ABY4JJD6</accession>
<sequence>MLTNLLTEIKFWWFGELREEIEEIERIESKHTRVRFDSDIYELIRIH</sequence>
<organism evidence="1 2">
    <name type="scientific">Gottfriedia acidiceleris</name>
    <dbReference type="NCBI Taxonomy" id="371036"/>
    <lineage>
        <taxon>Bacteria</taxon>
        <taxon>Bacillati</taxon>
        <taxon>Bacillota</taxon>
        <taxon>Bacilli</taxon>
        <taxon>Bacillales</taxon>
        <taxon>Bacillaceae</taxon>
        <taxon>Gottfriedia</taxon>
    </lineage>
</organism>
<proteinExistence type="predicted"/>
<dbReference type="EMBL" id="CP096034">
    <property type="protein sequence ID" value="UPM52862.1"/>
    <property type="molecule type" value="Genomic_DNA"/>
</dbReference>
<name>A0ABY4JJD6_9BACI</name>
<dbReference type="RefSeq" id="WP_165346879.1">
    <property type="nucleotide sequence ID" value="NZ_CP096034.1"/>
</dbReference>